<dbReference type="InterPro" id="IPR013830">
    <property type="entry name" value="SGNH_hydro"/>
</dbReference>
<gene>
    <name evidence="2" type="ORF">E3O42_02980</name>
</gene>
<dbReference type="OrthoDB" id="8215557at2"/>
<keyword evidence="3" id="KW-1185">Reference proteome</keyword>
<dbReference type="Proteomes" id="UP000297907">
    <property type="component" value="Unassembled WGS sequence"/>
</dbReference>
<dbReference type="AlphaFoldDB" id="A0A4R8WDW7"/>
<dbReference type="InterPro" id="IPR036514">
    <property type="entry name" value="SGNH_hydro_sf"/>
</dbReference>
<evidence type="ECO:0000313" key="3">
    <source>
        <dbReference type="Proteomes" id="UP000297907"/>
    </source>
</evidence>
<dbReference type="Gene3D" id="3.40.50.1110">
    <property type="entry name" value="SGNH hydrolase"/>
    <property type="match status" value="1"/>
</dbReference>
<dbReference type="PROSITE" id="PS51257">
    <property type="entry name" value="PROKAR_LIPOPROTEIN"/>
    <property type="match status" value="1"/>
</dbReference>
<reference evidence="2 3" key="1">
    <citation type="submission" date="2019-03" db="EMBL/GenBank/DDBJ databases">
        <title>Genomics of glacier-inhabiting Cryobacterium strains.</title>
        <authorList>
            <person name="Liu Q."/>
            <person name="Xin Y.-H."/>
        </authorList>
    </citation>
    <scope>NUCLEOTIDE SEQUENCE [LARGE SCALE GENOMIC DNA]</scope>
    <source>
        <strain evidence="2 3">RHLS22-1</strain>
    </source>
</reference>
<keyword evidence="2" id="KW-0378">Hydrolase</keyword>
<dbReference type="GO" id="GO:0016787">
    <property type="term" value="F:hydrolase activity"/>
    <property type="evidence" value="ECO:0007669"/>
    <property type="project" value="UniProtKB-KW"/>
</dbReference>
<comment type="caution">
    <text evidence="2">The sequence shown here is derived from an EMBL/GenBank/DDBJ whole genome shotgun (WGS) entry which is preliminary data.</text>
</comment>
<feature type="domain" description="SGNH hydrolase-type esterase" evidence="1">
    <location>
        <begin position="68"/>
        <end position="240"/>
    </location>
</feature>
<dbReference type="RefSeq" id="WP_134452442.1">
    <property type="nucleotide sequence ID" value="NZ_SOFL01000008.1"/>
</dbReference>
<sequence length="254" mass="26180">MTEETKLSAVTSFRRRSLPWVFCGLVLVVSCGAVAAAALASGGGASRGLAVSTAPPAPTVSAIPVAVFVGDSYTQGLGASSPVTRWSTLVAEEAGWTEVNQGLGGTGYVTAASAIDCGQKQCPTYPDRVADVIASAPDVVVIAGGQNDRWALGTDPQFVRAAVNETFRLIRAELPNARLIAVGPSTAEPATAMLTDLDGWVQAAAHRVDAEYVSLLDPVVIRAEMVVADGVHVDDAGHRAIADRVLATALTRAD</sequence>
<dbReference type="Pfam" id="PF13472">
    <property type="entry name" value="Lipase_GDSL_2"/>
    <property type="match status" value="1"/>
</dbReference>
<protein>
    <submittedName>
        <fullName evidence="2">SGNH/GDSL hydrolase family protein</fullName>
    </submittedName>
</protein>
<name>A0A4R8WDW7_9MICO</name>
<dbReference type="SUPFAM" id="SSF52266">
    <property type="entry name" value="SGNH hydrolase"/>
    <property type="match status" value="1"/>
</dbReference>
<dbReference type="EMBL" id="SOFL01000008">
    <property type="protein sequence ID" value="TFC05538.1"/>
    <property type="molecule type" value="Genomic_DNA"/>
</dbReference>
<evidence type="ECO:0000259" key="1">
    <source>
        <dbReference type="Pfam" id="PF13472"/>
    </source>
</evidence>
<accession>A0A4R8WDW7</accession>
<organism evidence="2 3">
    <name type="scientific">Cryobacterium adonitolivorans</name>
    <dbReference type="NCBI Taxonomy" id="1259189"/>
    <lineage>
        <taxon>Bacteria</taxon>
        <taxon>Bacillati</taxon>
        <taxon>Actinomycetota</taxon>
        <taxon>Actinomycetes</taxon>
        <taxon>Micrococcales</taxon>
        <taxon>Microbacteriaceae</taxon>
        <taxon>Cryobacterium</taxon>
    </lineage>
</organism>
<proteinExistence type="predicted"/>
<dbReference type="CDD" id="cd00229">
    <property type="entry name" value="SGNH_hydrolase"/>
    <property type="match status" value="1"/>
</dbReference>
<evidence type="ECO:0000313" key="2">
    <source>
        <dbReference type="EMBL" id="TFC05538.1"/>
    </source>
</evidence>